<dbReference type="Gene3D" id="3.50.50.60">
    <property type="entry name" value="FAD/NAD(P)-binding domain"/>
    <property type="match status" value="1"/>
</dbReference>
<dbReference type="GO" id="GO:0050660">
    <property type="term" value="F:flavin adenine dinucleotide binding"/>
    <property type="evidence" value="ECO:0007669"/>
    <property type="project" value="TreeGrafter"/>
</dbReference>
<accession>A0A4P6EIB6</accession>
<organism evidence="2 3">
    <name type="scientific">Microbacterium protaetiae</name>
    <dbReference type="NCBI Taxonomy" id="2509458"/>
    <lineage>
        <taxon>Bacteria</taxon>
        <taxon>Bacillati</taxon>
        <taxon>Actinomycetota</taxon>
        <taxon>Actinomycetes</taxon>
        <taxon>Micrococcales</taxon>
        <taxon>Microbacteriaceae</taxon>
        <taxon>Microbacterium</taxon>
    </lineage>
</organism>
<dbReference type="KEGG" id="mprt:ET475_05565"/>
<dbReference type="PRINTS" id="PR00368">
    <property type="entry name" value="FADPNR"/>
</dbReference>
<proteinExistence type="predicted"/>
<evidence type="ECO:0000313" key="3">
    <source>
        <dbReference type="Proteomes" id="UP000293995"/>
    </source>
</evidence>
<keyword evidence="1" id="KW-0560">Oxidoreductase</keyword>
<sequence>MLQVAVIGAGQAGLSAAYYLGARGLQPWRDVVVFDGNDGPGGAWRHRWDSLTFDRAHGIHALPAAPLEDPDPTEPANRVVPRYFGEYESRFALPVLRPVTVTGVTRDDGVFTVHTDRGAVAAASIISATGTWDSPYLPHYPGTFAGRQLHTHDYRSADEFRGQRVLVVGGGTSAIQAVQELHAHDVETVWTTRRTPQWTRRTFDSEWGLEVERSVSARTRQGLPPLSVSAATGLALNELYTPDIASGLLVSRGQLVRLTRDAAVLDGPGADGSHYPSQGEADSLVGHVAPLPGRAVVDGWETPIDAILWATGFRAHIPHLRGLGIRERTGGIIMADDGVTVAKLPGLYLAGYGASASTLGATRAGRRAAMAALRFARELASSAA</sequence>
<reference evidence="2 3" key="1">
    <citation type="submission" date="2019-01" db="EMBL/GenBank/DDBJ databases">
        <title>Genome sequencing of strain DFW100M-13.</title>
        <authorList>
            <person name="Heo J."/>
            <person name="Kim S.-J."/>
            <person name="Kim J.-S."/>
            <person name="Hong S.-B."/>
            <person name="Kwon S.-W."/>
        </authorList>
    </citation>
    <scope>NUCLEOTIDE SEQUENCE [LARGE SCALE GENOMIC DNA]</scope>
    <source>
        <strain evidence="2 3">DFW100M-13</strain>
    </source>
</reference>
<dbReference type="PANTHER" id="PTHR43539">
    <property type="entry name" value="FLAVIN-BINDING MONOOXYGENASE-LIKE PROTEIN (AFU_ORTHOLOGUE AFUA_4G09220)"/>
    <property type="match status" value="1"/>
</dbReference>
<dbReference type="PRINTS" id="PR00469">
    <property type="entry name" value="PNDRDTASEII"/>
</dbReference>
<keyword evidence="3" id="KW-1185">Reference proteome</keyword>
<dbReference type="Pfam" id="PF13738">
    <property type="entry name" value="Pyr_redox_3"/>
    <property type="match status" value="1"/>
</dbReference>
<name>A0A4P6EIB6_9MICO</name>
<dbReference type="PANTHER" id="PTHR43539:SF78">
    <property type="entry name" value="FLAVIN-CONTAINING MONOOXYGENASE"/>
    <property type="match status" value="1"/>
</dbReference>
<evidence type="ECO:0000256" key="1">
    <source>
        <dbReference type="ARBA" id="ARBA00023002"/>
    </source>
</evidence>
<dbReference type="InterPro" id="IPR036188">
    <property type="entry name" value="FAD/NAD-bd_sf"/>
</dbReference>
<gene>
    <name evidence="2" type="ORF">ET475_05565</name>
</gene>
<dbReference type="EMBL" id="CP035494">
    <property type="protein sequence ID" value="QAY61736.1"/>
    <property type="molecule type" value="Genomic_DNA"/>
</dbReference>
<dbReference type="Proteomes" id="UP000293995">
    <property type="component" value="Chromosome"/>
</dbReference>
<dbReference type="SUPFAM" id="SSF51905">
    <property type="entry name" value="FAD/NAD(P)-binding domain"/>
    <property type="match status" value="2"/>
</dbReference>
<dbReference type="OrthoDB" id="178899at2"/>
<evidence type="ECO:0000313" key="2">
    <source>
        <dbReference type="EMBL" id="QAY61736.1"/>
    </source>
</evidence>
<dbReference type="InterPro" id="IPR050982">
    <property type="entry name" value="Auxin_biosynth/cation_transpt"/>
</dbReference>
<protein>
    <submittedName>
        <fullName evidence="2">NAD(P)/FAD-dependent oxidoreductase</fullName>
    </submittedName>
</protein>
<dbReference type="GO" id="GO:0004497">
    <property type="term" value="F:monooxygenase activity"/>
    <property type="evidence" value="ECO:0007669"/>
    <property type="project" value="TreeGrafter"/>
</dbReference>
<dbReference type="AlphaFoldDB" id="A0A4P6EIB6"/>